<dbReference type="STRING" id="1802661.A2649_02630"/>
<accession>A0A1F8ECG6</accession>
<dbReference type="PANTHER" id="PTHR28055:SF1">
    <property type="entry name" value="ALTERED INHERITANCE OF MITOCHONDRIA PROTEIN 41, MITOCHONDRIAL"/>
    <property type="match status" value="1"/>
</dbReference>
<reference evidence="1 2" key="1">
    <citation type="journal article" date="2016" name="Nat. Commun.">
        <title>Thousands of microbial genomes shed light on interconnected biogeochemical processes in an aquifer system.</title>
        <authorList>
            <person name="Anantharaman K."/>
            <person name="Brown C.T."/>
            <person name="Hug L.A."/>
            <person name="Sharon I."/>
            <person name="Castelle C.J."/>
            <person name="Probst A.J."/>
            <person name="Thomas B.C."/>
            <person name="Singh A."/>
            <person name="Wilkins M.J."/>
            <person name="Karaoz U."/>
            <person name="Brodie E.L."/>
            <person name="Williams K.H."/>
            <person name="Hubbard S.S."/>
            <person name="Banfield J.F."/>
        </authorList>
    </citation>
    <scope>NUCLEOTIDE SEQUENCE [LARGE SCALE GENOMIC DNA]</scope>
</reference>
<dbReference type="PANTHER" id="PTHR28055">
    <property type="entry name" value="ALTERED INHERITANCE OF MITOCHONDRIA PROTEIN 41, MITOCHONDRIAL"/>
    <property type="match status" value="1"/>
</dbReference>
<protein>
    <recommendedName>
        <fullName evidence="3">Glutamyl-tRNA amidotransferase</fullName>
    </recommendedName>
</protein>
<evidence type="ECO:0000313" key="2">
    <source>
        <dbReference type="Proteomes" id="UP000176893"/>
    </source>
</evidence>
<gene>
    <name evidence="1" type="ORF">A2649_02630</name>
</gene>
<dbReference type="InterPro" id="IPR003789">
    <property type="entry name" value="Asn/Gln_tRNA_amidoTrase-B-like"/>
</dbReference>
<name>A0A1F8ECG6_9BACT</name>
<dbReference type="AlphaFoldDB" id="A0A1F8ECG6"/>
<organism evidence="1 2">
    <name type="scientific">Candidatus Yanofskybacteria bacterium RIFCSPHIGHO2_01_FULL_41_26</name>
    <dbReference type="NCBI Taxonomy" id="1802661"/>
    <lineage>
        <taxon>Bacteria</taxon>
        <taxon>Candidatus Yanofskyibacteriota</taxon>
    </lineage>
</organism>
<sequence length="147" mass="16514">MLKEKIQQEMKDALKSGNSQKRTLLGMVLSAVKNKEIEKRSELNDDDVVAVIASEIKKRKDATEQYEKGGRPELAEGERKEAEMLMAYMPEQMSEENVRSEVKKTIADMSVKDVKEMGKLIGAVMVKVKGKADGQIVSRIVKEELSK</sequence>
<dbReference type="GO" id="GO:0016884">
    <property type="term" value="F:carbon-nitrogen ligase activity, with glutamine as amido-N-donor"/>
    <property type="evidence" value="ECO:0007669"/>
    <property type="project" value="InterPro"/>
</dbReference>
<dbReference type="Pfam" id="PF09424">
    <property type="entry name" value="YqeY"/>
    <property type="match status" value="1"/>
</dbReference>
<evidence type="ECO:0000313" key="1">
    <source>
        <dbReference type="EMBL" id="OGM98450.1"/>
    </source>
</evidence>
<dbReference type="SUPFAM" id="SSF89095">
    <property type="entry name" value="GatB/YqeY motif"/>
    <property type="match status" value="1"/>
</dbReference>
<dbReference type="EMBL" id="MGJB01000015">
    <property type="protein sequence ID" value="OGM98450.1"/>
    <property type="molecule type" value="Genomic_DNA"/>
</dbReference>
<dbReference type="InterPro" id="IPR042184">
    <property type="entry name" value="YqeY/Aim41_N"/>
</dbReference>
<evidence type="ECO:0008006" key="3">
    <source>
        <dbReference type="Google" id="ProtNLM"/>
    </source>
</evidence>
<dbReference type="Gene3D" id="1.10.1510.10">
    <property type="entry name" value="Uncharacterised protein YqeY/AIM41 PF09424, N-terminal domain"/>
    <property type="match status" value="1"/>
</dbReference>
<comment type="caution">
    <text evidence="1">The sequence shown here is derived from an EMBL/GenBank/DDBJ whole genome shotgun (WGS) entry which is preliminary data.</text>
</comment>
<dbReference type="Gene3D" id="1.10.10.410">
    <property type="match status" value="1"/>
</dbReference>
<dbReference type="InterPro" id="IPR023168">
    <property type="entry name" value="GatB_Yqey_C_2"/>
</dbReference>
<dbReference type="InterPro" id="IPR019004">
    <property type="entry name" value="YqeY/Aim41"/>
</dbReference>
<dbReference type="Proteomes" id="UP000176893">
    <property type="component" value="Unassembled WGS sequence"/>
</dbReference>
<proteinExistence type="predicted"/>